<evidence type="ECO:0000313" key="1">
    <source>
        <dbReference type="EMBL" id="GCB73125.1"/>
    </source>
</evidence>
<proteinExistence type="predicted"/>
<organism evidence="1 2">
    <name type="scientific">Scyliorhinus torazame</name>
    <name type="common">Cloudy catshark</name>
    <name type="synonym">Catulus torazame</name>
    <dbReference type="NCBI Taxonomy" id="75743"/>
    <lineage>
        <taxon>Eukaryota</taxon>
        <taxon>Metazoa</taxon>
        <taxon>Chordata</taxon>
        <taxon>Craniata</taxon>
        <taxon>Vertebrata</taxon>
        <taxon>Chondrichthyes</taxon>
        <taxon>Elasmobranchii</taxon>
        <taxon>Galeomorphii</taxon>
        <taxon>Galeoidea</taxon>
        <taxon>Carcharhiniformes</taxon>
        <taxon>Scyliorhinidae</taxon>
        <taxon>Scyliorhinus</taxon>
    </lineage>
</organism>
<keyword evidence="2" id="KW-1185">Reference proteome</keyword>
<dbReference type="AlphaFoldDB" id="A0A401PJ40"/>
<evidence type="ECO:0000313" key="2">
    <source>
        <dbReference type="Proteomes" id="UP000288216"/>
    </source>
</evidence>
<accession>A0A401PJ40</accession>
<gene>
    <name evidence="1" type="ORF">scyTo_0006636</name>
</gene>
<comment type="caution">
    <text evidence="1">The sequence shown here is derived from an EMBL/GenBank/DDBJ whole genome shotgun (WGS) entry which is preliminary data.</text>
</comment>
<dbReference type="EMBL" id="BFAA01002273">
    <property type="protein sequence ID" value="GCB73125.1"/>
    <property type="molecule type" value="Genomic_DNA"/>
</dbReference>
<sequence>MNPHTCTSLAIVGGSRLQVMSIPKPLGSKMWPNLKDTGRREETGHIKSNLFQQVLDQGALAGSVTHPCQ</sequence>
<dbReference type="Proteomes" id="UP000288216">
    <property type="component" value="Unassembled WGS sequence"/>
</dbReference>
<protein>
    <submittedName>
        <fullName evidence="1">Uncharacterized protein</fullName>
    </submittedName>
</protein>
<reference evidence="1 2" key="1">
    <citation type="journal article" date="2018" name="Nat. Ecol. Evol.">
        <title>Shark genomes provide insights into elasmobranch evolution and the origin of vertebrates.</title>
        <authorList>
            <person name="Hara Y"/>
            <person name="Yamaguchi K"/>
            <person name="Onimaru K"/>
            <person name="Kadota M"/>
            <person name="Koyanagi M"/>
            <person name="Keeley SD"/>
            <person name="Tatsumi K"/>
            <person name="Tanaka K"/>
            <person name="Motone F"/>
            <person name="Kageyama Y"/>
            <person name="Nozu R"/>
            <person name="Adachi N"/>
            <person name="Nishimura O"/>
            <person name="Nakagawa R"/>
            <person name="Tanegashima C"/>
            <person name="Kiyatake I"/>
            <person name="Matsumoto R"/>
            <person name="Murakumo K"/>
            <person name="Nishida K"/>
            <person name="Terakita A"/>
            <person name="Kuratani S"/>
            <person name="Sato K"/>
            <person name="Hyodo S Kuraku.S."/>
        </authorList>
    </citation>
    <scope>NUCLEOTIDE SEQUENCE [LARGE SCALE GENOMIC DNA]</scope>
</reference>
<name>A0A401PJ40_SCYTO</name>